<sequence>MSKIYDNWERLVAAVLKKQQLWILFHEHSRSPSTTSLSSESCYQEDVYASTRSSCELAELSCIEDSLFLVDEYIDHRNLKHHLMLGGVEPLPWSIRVQIALDLARGLEYLHEHTDPVYIHRNITSTNIYIDENFRAKVRTFGLTILNKVGSASLQHGRNLGTSGYMSPELLQCGDVSPKIDVYAFGVVLFELISAKQATVGPNGLVALFEEAFNQPDQTKSLKKLVDRRLGDDYPLDLVSRVAYLAKACTHKNPLLRPNMRSIVIALMTWSSSTEDGGIK</sequence>
<dbReference type="GO" id="GO:0005524">
    <property type="term" value="F:ATP binding"/>
    <property type="evidence" value="ECO:0007669"/>
    <property type="project" value="UniProtKB-KW"/>
</dbReference>
<evidence type="ECO:0000259" key="10">
    <source>
        <dbReference type="PROSITE" id="PS50011"/>
    </source>
</evidence>
<keyword evidence="2" id="KW-1003">Cell membrane</keyword>
<evidence type="ECO:0000256" key="3">
    <source>
        <dbReference type="ARBA" id="ARBA00022692"/>
    </source>
</evidence>
<dbReference type="InterPro" id="IPR001245">
    <property type="entry name" value="Ser-Thr/Tyr_kinase_cat_dom"/>
</dbReference>
<feature type="domain" description="Protein kinase" evidence="10">
    <location>
        <begin position="1"/>
        <end position="271"/>
    </location>
</feature>
<evidence type="ECO:0000256" key="6">
    <source>
        <dbReference type="ARBA" id="ARBA00022840"/>
    </source>
</evidence>
<keyword evidence="9" id="KW-1015">Disulfide bond</keyword>
<keyword evidence="8" id="KW-0472">Membrane</keyword>
<evidence type="ECO:0000256" key="8">
    <source>
        <dbReference type="ARBA" id="ARBA00023136"/>
    </source>
</evidence>
<organism evidence="11 12">
    <name type="scientific">Penstemon smallii</name>
    <dbReference type="NCBI Taxonomy" id="265156"/>
    <lineage>
        <taxon>Eukaryota</taxon>
        <taxon>Viridiplantae</taxon>
        <taxon>Streptophyta</taxon>
        <taxon>Embryophyta</taxon>
        <taxon>Tracheophyta</taxon>
        <taxon>Spermatophyta</taxon>
        <taxon>Magnoliopsida</taxon>
        <taxon>eudicotyledons</taxon>
        <taxon>Gunneridae</taxon>
        <taxon>Pentapetalae</taxon>
        <taxon>asterids</taxon>
        <taxon>lamiids</taxon>
        <taxon>Lamiales</taxon>
        <taxon>Plantaginaceae</taxon>
        <taxon>Cheloneae</taxon>
        <taxon>Penstemon</taxon>
    </lineage>
</organism>
<dbReference type="PROSITE" id="PS50011">
    <property type="entry name" value="PROTEIN_KINASE_DOM"/>
    <property type="match status" value="1"/>
</dbReference>
<evidence type="ECO:0000256" key="9">
    <source>
        <dbReference type="ARBA" id="ARBA00023157"/>
    </source>
</evidence>
<dbReference type="InterPro" id="IPR011009">
    <property type="entry name" value="Kinase-like_dom_sf"/>
</dbReference>
<name>A0ABD3S896_9LAMI</name>
<keyword evidence="5" id="KW-0547">Nucleotide-binding</keyword>
<keyword evidence="3" id="KW-0812">Transmembrane</keyword>
<keyword evidence="4" id="KW-0732">Signal</keyword>
<dbReference type="GO" id="GO:0005886">
    <property type="term" value="C:plasma membrane"/>
    <property type="evidence" value="ECO:0007669"/>
    <property type="project" value="UniProtKB-SubCell"/>
</dbReference>
<keyword evidence="7" id="KW-1133">Transmembrane helix</keyword>
<protein>
    <recommendedName>
        <fullName evidence="10">Protein kinase domain-containing protein</fullName>
    </recommendedName>
</protein>
<dbReference type="Pfam" id="PF07714">
    <property type="entry name" value="PK_Tyr_Ser-Thr"/>
    <property type="match status" value="1"/>
</dbReference>
<dbReference type="Gene3D" id="1.10.510.10">
    <property type="entry name" value="Transferase(Phosphotransferase) domain 1"/>
    <property type="match status" value="1"/>
</dbReference>
<dbReference type="EMBL" id="JBJXBP010000007">
    <property type="protein sequence ID" value="KAL3820746.1"/>
    <property type="molecule type" value="Genomic_DNA"/>
</dbReference>
<dbReference type="PANTHER" id="PTHR46204:SF2">
    <property type="entry name" value="CHITIN ELICITOR RECEPTOR KINASE 1"/>
    <property type="match status" value="1"/>
</dbReference>
<evidence type="ECO:0000256" key="5">
    <source>
        <dbReference type="ARBA" id="ARBA00022741"/>
    </source>
</evidence>
<dbReference type="InterPro" id="IPR000719">
    <property type="entry name" value="Prot_kinase_dom"/>
</dbReference>
<evidence type="ECO:0000313" key="12">
    <source>
        <dbReference type="Proteomes" id="UP001634393"/>
    </source>
</evidence>
<evidence type="ECO:0000256" key="7">
    <source>
        <dbReference type="ARBA" id="ARBA00022989"/>
    </source>
</evidence>
<dbReference type="FunFam" id="1.10.510.10:FF:000468">
    <property type="entry name" value="PTI1-like tyrosine-protein kinase 3"/>
    <property type="match status" value="1"/>
</dbReference>
<dbReference type="Proteomes" id="UP001634393">
    <property type="component" value="Unassembled WGS sequence"/>
</dbReference>
<reference evidence="11 12" key="1">
    <citation type="submission" date="2024-12" db="EMBL/GenBank/DDBJ databases">
        <title>The unique morphological basis and parallel evolutionary history of personate flowers in Penstemon.</title>
        <authorList>
            <person name="Depatie T.H."/>
            <person name="Wessinger C.A."/>
        </authorList>
    </citation>
    <scope>NUCLEOTIDE SEQUENCE [LARGE SCALE GENOMIC DNA]</scope>
    <source>
        <strain evidence="11">WTNN_2</strain>
        <tissue evidence="11">Leaf</tissue>
    </source>
</reference>
<keyword evidence="12" id="KW-1185">Reference proteome</keyword>
<dbReference type="PANTHER" id="PTHR46204">
    <property type="entry name" value="CHITIN ELICITOR RECEPTOR KINASE 1-RELATED"/>
    <property type="match status" value="1"/>
</dbReference>
<comment type="subcellular location">
    <subcellularLocation>
        <location evidence="1">Cell membrane</location>
        <topology evidence="1">Single-pass membrane protein</topology>
    </subcellularLocation>
</comment>
<proteinExistence type="predicted"/>
<comment type="caution">
    <text evidence="11">The sequence shown here is derived from an EMBL/GenBank/DDBJ whole genome shotgun (WGS) entry which is preliminary data.</text>
</comment>
<evidence type="ECO:0000256" key="1">
    <source>
        <dbReference type="ARBA" id="ARBA00004162"/>
    </source>
</evidence>
<keyword evidence="6" id="KW-0067">ATP-binding</keyword>
<evidence type="ECO:0000256" key="2">
    <source>
        <dbReference type="ARBA" id="ARBA00022475"/>
    </source>
</evidence>
<gene>
    <name evidence="11" type="ORF">ACJIZ3_006651</name>
</gene>
<evidence type="ECO:0000256" key="4">
    <source>
        <dbReference type="ARBA" id="ARBA00022729"/>
    </source>
</evidence>
<dbReference type="GO" id="GO:0051707">
    <property type="term" value="P:response to other organism"/>
    <property type="evidence" value="ECO:0007669"/>
    <property type="project" value="UniProtKB-ARBA"/>
</dbReference>
<accession>A0ABD3S896</accession>
<evidence type="ECO:0000313" key="11">
    <source>
        <dbReference type="EMBL" id="KAL3820746.1"/>
    </source>
</evidence>
<dbReference type="InterPro" id="IPR044812">
    <property type="entry name" value="CERK1/LYK3-like"/>
</dbReference>
<dbReference type="SUPFAM" id="SSF56112">
    <property type="entry name" value="Protein kinase-like (PK-like)"/>
    <property type="match status" value="1"/>
</dbReference>
<dbReference type="AlphaFoldDB" id="A0ABD3S896"/>